<accession>A0A8J3IV11</accession>
<comment type="caution">
    <text evidence="1">The sequence shown here is derived from an EMBL/GenBank/DDBJ whole genome shotgun (WGS) entry which is preliminary data.</text>
</comment>
<organism evidence="1 2">
    <name type="scientific">Reticulibacter mediterranei</name>
    <dbReference type="NCBI Taxonomy" id="2778369"/>
    <lineage>
        <taxon>Bacteria</taxon>
        <taxon>Bacillati</taxon>
        <taxon>Chloroflexota</taxon>
        <taxon>Ktedonobacteria</taxon>
        <taxon>Ktedonobacterales</taxon>
        <taxon>Reticulibacteraceae</taxon>
        <taxon>Reticulibacter</taxon>
    </lineage>
</organism>
<evidence type="ECO:0000313" key="1">
    <source>
        <dbReference type="EMBL" id="GHO98990.1"/>
    </source>
</evidence>
<keyword evidence="2" id="KW-1185">Reference proteome</keyword>
<dbReference type="EMBL" id="BNJK01000002">
    <property type="protein sequence ID" value="GHO98990.1"/>
    <property type="molecule type" value="Genomic_DNA"/>
</dbReference>
<dbReference type="Proteomes" id="UP000597444">
    <property type="component" value="Unassembled WGS sequence"/>
</dbReference>
<dbReference type="AlphaFoldDB" id="A0A8J3IV11"/>
<sequence length="69" mass="7646">MQMASAFAVPAAQEGSLCGYYWLPQSFPEEQEAFMFICATQSLNLNPPPAPLETFDMWLAVFDLLAANL</sequence>
<protein>
    <submittedName>
        <fullName evidence="1">Uncharacterized protein</fullName>
    </submittedName>
</protein>
<proteinExistence type="predicted"/>
<gene>
    <name evidence="1" type="ORF">KSF_090380</name>
</gene>
<name>A0A8J3IV11_9CHLR</name>
<evidence type="ECO:0000313" key="2">
    <source>
        <dbReference type="Proteomes" id="UP000597444"/>
    </source>
</evidence>
<reference evidence="1" key="1">
    <citation type="submission" date="2020-10" db="EMBL/GenBank/DDBJ databases">
        <title>Taxonomic study of unclassified bacteria belonging to the class Ktedonobacteria.</title>
        <authorList>
            <person name="Yabe S."/>
            <person name="Wang C.M."/>
            <person name="Zheng Y."/>
            <person name="Sakai Y."/>
            <person name="Cavaletti L."/>
            <person name="Monciardini P."/>
            <person name="Donadio S."/>
        </authorList>
    </citation>
    <scope>NUCLEOTIDE SEQUENCE</scope>
    <source>
        <strain evidence="1">ID150040</strain>
    </source>
</reference>